<feature type="transmembrane region" description="Helical" evidence="6">
    <location>
        <begin position="362"/>
        <end position="381"/>
    </location>
</feature>
<dbReference type="InterPro" id="IPR020846">
    <property type="entry name" value="MFS_dom"/>
</dbReference>
<feature type="domain" description="Major facilitator superfamily (MFS) profile" evidence="7">
    <location>
        <begin position="51"/>
        <end position="479"/>
    </location>
</feature>
<evidence type="ECO:0000256" key="6">
    <source>
        <dbReference type="SAM" id="Phobius"/>
    </source>
</evidence>
<feature type="transmembrane region" description="Helical" evidence="6">
    <location>
        <begin position="455"/>
        <end position="475"/>
    </location>
</feature>
<dbReference type="PROSITE" id="PS50850">
    <property type="entry name" value="MFS"/>
    <property type="match status" value="1"/>
</dbReference>
<evidence type="ECO:0000313" key="8">
    <source>
        <dbReference type="EMBL" id="KAH6647749.1"/>
    </source>
</evidence>
<evidence type="ECO:0000256" key="5">
    <source>
        <dbReference type="ARBA" id="ARBA00038347"/>
    </source>
</evidence>
<feature type="transmembrane region" description="Helical" evidence="6">
    <location>
        <begin position="387"/>
        <end position="408"/>
    </location>
</feature>
<feature type="transmembrane region" description="Helical" evidence="6">
    <location>
        <begin position="49"/>
        <end position="70"/>
    </location>
</feature>
<evidence type="ECO:0000256" key="1">
    <source>
        <dbReference type="ARBA" id="ARBA00004141"/>
    </source>
</evidence>
<dbReference type="OrthoDB" id="6770063at2759"/>
<comment type="similarity">
    <text evidence="5">Belongs to the major facilitator superfamily. CAR1 family.</text>
</comment>
<organism evidence="8 9">
    <name type="scientific">Truncatella angustata</name>
    <dbReference type="NCBI Taxonomy" id="152316"/>
    <lineage>
        <taxon>Eukaryota</taxon>
        <taxon>Fungi</taxon>
        <taxon>Dikarya</taxon>
        <taxon>Ascomycota</taxon>
        <taxon>Pezizomycotina</taxon>
        <taxon>Sordariomycetes</taxon>
        <taxon>Xylariomycetidae</taxon>
        <taxon>Amphisphaeriales</taxon>
        <taxon>Sporocadaceae</taxon>
        <taxon>Truncatella</taxon>
    </lineage>
</organism>
<dbReference type="GO" id="GO:0022857">
    <property type="term" value="F:transmembrane transporter activity"/>
    <property type="evidence" value="ECO:0007669"/>
    <property type="project" value="InterPro"/>
</dbReference>
<dbReference type="InterPro" id="IPR011701">
    <property type="entry name" value="MFS"/>
</dbReference>
<keyword evidence="9" id="KW-1185">Reference proteome</keyword>
<feature type="transmembrane region" description="Helical" evidence="6">
    <location>
        <begin position="205"/>
        <end position="227"/>
    </location>
</feature>
<dbReference type="Proteomes" id="UP000758603">
    <property type="component" value="Unassembled WGS sequence"/>
</dbReference>
<gene>
    <name evidence="8" type="ORF">BKA67DRAFT_662509</name>
</gene>
<dbReference type="Pfam" id="PF07690">
    <property type="entry name" value="MFS_1"/>
    <property type="match status" value="1"/>
</dbReference>
<evidence type="ECO:0000256" key="3">
    <source>
        <dbReference type="ARBA" id="ARBA00022989"/>
    </source>
</evidence>
<dbReference type="InterPro" id="IPR036259">
    <property type="entry name" value="MFS_trans_sf"/>
</dbReference>
<feature type="transmembrane region" description="Helical" evidence="6">
    <location>
        <begin position="420"/>
        <end position="443"/>
    </location>
</feature>
<name>A0A9P8UCQ2_9PEZI</name>
<dbReference type="AlphaFoldDB" id="A0A9P8UCQ2"/>
<dbReference type="RefSeq" id="XP_045954261.1">
    <property type="nucleotide sequence ID" value="XM_046108014.1"/>
</dbReference>
<keyword evidence="3 6" id="KW-1133">Transmembrane helix</keyword>
<dbReference type="FunFam" id="1.20.1250.20:FF:000509">
    <property type="entry name" value="MFS general substrate transporter"/>
    <property type="match status" value="1"/>
</dbReference>
<dbReference type="EMBL" id="JAGPXC010000008">
    <property type="protein sequence ID" value="KAH6647749.1"/>
    <property type="molecule type" value="Genomic_DNA"/>
</dbReference>
<accession>A0A9P8UCQ2</accession>
<reference evidence="8" key="1">
    <citation type="journal article" date="2021" name="Nat. Commun.">
        <title>Genetic determinants of endophytism in the Arabidopsis root mycobiome.</title>
        <authorList>
            <person name="Mesny F."/>
            <person name="Miyauchi S."/>
            <person name="Thiergart T."/>
            <person name="Pickel B."/>
            <person name="Atanasova L."/>
            <person name="Karlsson M."/>
            <person name="Huettel B."/>
            <person name="Barry K.W."/>
            <person name="Haridas S."/>
            <person name="Chen C."/>
            <person name="Bauer D."/>
            <person name="Andreopoulos W."/>
            <person name="Pangilinan J."/>
            <person name="LaButti K."/>
            <person name="Riley R."/>
            <person name="Lipzen A."/>
            <person name="Clum A."/>
            <person name="Drula E."/>
            <person name="Henrissat B."/>
            <person name="Kohler A."/>
            <person name="Grigoriev I.V."/>
            <person name="Martin F.M."/>
            <person name="Hacquard S."/>
        </authorList>
    </citation>
    <scope>NUCLEOTIDE SEQUENCE</scope>
    <source>
        <strain evidence="8">MPI-SDFR-AT-0073</strain>
    </source>
</reference>
<dbReference type="PANTHER" id="PTHR23502">
    <property type="entry name" value="MAJOR FACILITATOR SUPERFAMILY"/>
    <property type="match status" value="1"/>
</dbReference>
<sequence>MDETQPLLPSEADRAPIPESDQIADKDLVTFDPDGDTENPLDWPIAYKWSIVALLALMAFTVTFTCISVVPVANRIVSDLDDGRTSKSASVLLVTIWELGEAAGPLFIAPLSEMYGRWPVINICNVLFILATLMAVLSESSIMFIAARALTGVAVATNVLNPAIVGDLFPSEHRGTAMSLISLAPLTGGAVGPLLSIVVAEGLGWRAVCWMSIILAGVAELLFLTCYRETYKVPILRRKAARLRAETGNDLLKTAFDEDVHSVAKVREAVLRPLIVFLESPVLQLMSLFSAVVFTFFYVMSTTLPDISENIYHMEPTAAGAAYISFSVGALIVVILLNNTLDKVYVELRKRNKGLEAPEYRLPFVILGAIALPLAIAFYGWVPQLHLPLWVMILAIVIFGAAMQFAFLPVLTYIVDASGIYSASSLTALIVTRCLMGTFLPLLTTPLVESFGYGWGFTILAAMMLSLAPIPIFLYRYGQKWRQSCKYTKDQ</sequence>
<protein>
    <submittedName>
        <fullName evidence="8">MFS transporter</fullName>
    </submittedName>
</protein>
<keyword evidence="4 6" id="KW-0472">Membrane</keyword>
<dbReference type="PANTHER" id="PTHR23502:SF163">
    <property type="entry name" value="MAJOR FACILITATOR SUPERFAMILY (MFS) PROFILE DOMAIN-CONTAINING PROTEIN"/>
    <property type="match status" value="1"/>
</dbReference>
<evidence type="ECO:0000256" key="2">
    <source>
        <dbReference type="ARBA" id="ARBA00022692"/>
    </source>
</evidence>
<proteinExistence type="inferred from homology"/>
<feature type="transmembrane region" description="Helical" evidence="6">
    <location>
        <begin position="118"/>
        <end position="138"/>
    </location>
</feature>
<evidence type="ECO:0000259" key="7">
    <source>
        <dbReference type="PROSITE" id="PS50850"/>
    </source>
</evidence>
<dbReference type="Gene3D" id="1.20.1250.20">
    <property type="entry name" value="MFS general substrate transporter like domains"/>
    <property type="match status" value="1"/>
</dbReference>
<keyword evidence="2 6" id="KW-0812">Transmembrane</keyword>
<evidence type="ECO:0000256" key="4">
    <source>
        <dbReference type="ARBA" id="ARBA00023136"/>
    </source>
</evidence>
<dbReference type="GO" id="GO:0016020">
    <property type="term" value="C:membrane"/>
    <property type="evidence" value="ECO:0007669"/>
    <property type="project" value="UniProtKB-SubCell"/>
</dbReference>
<dbReference type="SUPFAM" id="SSF103473">
    <property type="entry name" value="MFS general substrate transporter"/>
    <property type="match status" value="1"/>
</dbReference>
<feature type="transmembrane region" description="Helical" evidence="6">
    <location>
        <begin position="91"/>
        <end position="112"/>
    </location>
</feature>
<comment type="subcellular location">
    <subcellularLocation>
        <location evidence="1">Membrane</location>
        <topology evidence="1">Multi-pass membrane protein</topology>
    </subcellularLocation>
</comment>
<dbReference type="GeneID" id="70136905"/>
<comment type="caution">
    <text evidence="8">The sequence shown here is derived from an EMBL/GenBank/DDBJ whole genome shotgun (WGS) entry which is preliminary data.</text>
</comment>
<feature type="transmembrane region" description="Helical" evidence="6">
    <location>
        <begin position="320"/>
        <end position="341"/>
    </location>
</feature>
<evidence type="ECO:0000313" key="9">
    <source>
        <dbReference type="Proteomes" id="UP000758603"/>
    </source>
</evidence>
<feature type="transmembrane region" description="Helical" evidence="6">
    <location>
        <begin position="274"/>
        <end position="300"/>
    </location>
</feature>